<dbReference type="InterPro" id="IPR055550">
    <property type="entry name" value="DUF7126"/>
</dbReference>
<evidence type="ECO:0000313" key="1">
    <source>
        <dbReference type="EMBL" id="ELZ82320.1"/>
    </source>
</evidence>
<feature type="non-terminal residue" evidence="1">
    <location>
        <position position="61"/>
    </location>
</feature>
<sequence>MTTALVTGTDPEGLGEALESEGATIVRITGMVSADSLGEAGIEEADLLVLTDICLLYTSLS</sequence>
<dbReference type="EMBL" id="AOLK01000022">
    <property type="protein sequence ID" value="ELZ82320.1"/>
    <property type="molecule type" value="Genomic_DNA"/>
</dbReference>
<proteinExistence type="predicted"/>
<accession>M0HCS2</accession>
<keyword evidence="2" id="KW-1185">Reference proteome</keyword>
<dbReference type="STRING" id="1230453.C453_14583"/>
<reference evidence="1 2" key="1">
    <citation type="journal article" date="2014" name="PLoS Genet.">
        <title>Phylogenetically driven sequencing of extremely halophilic archaea reveals strategies for static and dynamic osmo-response.</title>
        <authorList>
            <person name="Becker E.A."/>
            <person name="Seitzer P.M."/>
            <person name="Tritt A."/>
            <person name="Larsen D."/>
            <person name="Krusor M."/>
            <person name="Yao A.I."/>
            <person name="Wu D."/>
            <person name="Madern D."/>
            <person name="Eisen J.A."/>
            <person name="Darling A.E."/>
            <person name="Facciotti M.T."/>
        </authorList>
    </citation>
    <scope>NUCLEOTIDE SEQUENCE [LARGE SCALE GENOMIC DNA]</scope>
    <source>
        <strain evidence="1 2">ATCC BAA-1513</strain>
    </source>
</reference>
<dbReference type="AlphaFoldDB" id="M0HCS2"/>
<evidence type="ECO:0000313" key="2">
    <source>
        <dbReference type="Proteomes" id="UP000011612"/>
    </source>
</evidence>
<protein>
    <submittedName>
        <fullName evidence="1">Uncharacterized protein</fullName>
    </submittedName>
</protein>
<comment type="caution">
    <text evidence="1">The sequence shown here is derived from an EMBL/GenBank/DDBJ whole genome shotgun (WGS) entry which is preliminary data.</text>
</comment>
<gene>
    <name evidence="1" type="ORF">C453_14583</name>
</gene>
<organism evidence="1 2">
    <name type="scientific">Haloferax elongans ATCC BAA-1513</name>
    <dbReference type="NCBI Taxonomy" id="1230453"/>
    <lineage>
        <taxon>Archaea</taxon>
        <taxon>Methanobacteriati</taxon>
        <taxon>Methanobacteriota</taxon>
        <taxon>Stenosarchaea group</taxon>
        <taxon>Halobacteria</taxon>
        <taxon>Halobacteriales</taxon>
        <taxon>Haloferacaceae</taxon>
        <taxon>Haloferax</taxon>
    </lineage>
</organism>
<dbReference type="Pfam" id="PF23443">
    <property type="entry name" value="DUF7126"/>
    <property type="match status" value="1"/>
</dbReference>
<dbReference type="Proteomes" id="UP000011612">
    <property type="component" value="Unassembled WGS sequence"/>
</dbReference>
<name>M0HCS2_HALEO</name>